<proteinExistence type="predicted"/>
<evidence type="ECO:0000313" key="3">
    <source>
        <dbReference type="Proteomes" id="UP001215598"/>
    </source>
</evidence>
<feature type="region of interest" description="Disordered" evidence="1">
    <location>
        <begin position="56"/>
        <end position="139"/>
    </location>
</feature>
<sequence length="200" mass="22040">MESGERRPGRSRENAASKFSKEVRFGIECEHGSGPAAKRENVWTRSTVCKLAATETRGRRVASYSTKERQERQQQRQVKQAWEGIHGSRREASSSSCGRGLYCIAGSSSDRQKGGRGARLWWKEKGNGPGTPNSSINQSSVMPKLLRLSSHHGGHENRLALCSVISLQPSTKRNERLMGLASLKFSSPTKKLRHGKAPPG</sequence>
<protein>
    <submittedName>
        <fullName evidence="2">Uncharacterized protein</fullName>
    </submittedName>
</protein>
<name>A0AAD7MDZ8_9AGAR</name>
<gene>
    <name evidence="2" type="ORF">B0H16DRAFT_1702682</name>
</gene>
<keyword evidence="3" id="KW-1185">Reference proteome</keyword>
<reference evidence="2" key="1">
    <citation type="submission" date="2023-03" db="EMBL/GenBank/DDBJ databases">
        <title>Massive genome expansion in bonnet fungi (Mycena s.s.) driven by repeated elements and novel gene families across ecological guilds.</title>
        <authorList>
            <consortium name="Lawrence Berkeley National Laboratory"/>
            <person name="Harder C.B."/>
            <person name="Miyauchi S."/>
            <person name="Viragh M."/>
            <person name="Kuo A."/>
            <person name="Thoen E."/>
            <person name="Andreopoulos B."/>
            <person name="Lu D."/>
            <person name="Skrede I."/>
            <person name="Drula E."/>
            <person name="Henrissat B."/>
            <person name="Morin E."/>
            <person name="Kohler A."/>
            <person name="Barry K."/>
            <person name="LaButti K."/>
            <person name="Morin E."/>
            <person name="Salamov A."/>
            <person name="Lipzen A."/>
            <person name="Mereny Z."/>
            <person name="Hegedus B."/>
            <person name="Baldrian P."/>
            <person name="Stursova M."/>
            <person name="Weitz H."/>
            <person name="Taylor A."/>
            <person name="Grigoriev I.V."/>
            <person name="Nagy L.G."/>
            <person name="Martin F."/>
            <person name="Kauserud H."/>
        </authorList>
    </citation>
    <scope>NUCLEOTIDE SEQUENCE</scope>
    <source>
        <strain evidence="2">CBHHK182m</strain>
    </source>
</reference>
<organism evidence="2 3">
    <name type="scientific">Mycena metata</name>
    <dbReference type="NCBI Taxonomy" id="1033252"/>
    <lineage>
        <taxon>Eukaryota</taxon>
        <taxon>Fungi</taxon>
        <taxon>Dikarya</taxon>
        <taxon>Basidiomycota</taxon>
        <taxon>Agaricomycotina</taxon>
        <taxon>Agaricomycetes</taxon>
        <taxon>Agaricomycetidae</taxon>
        <taxon>Agaricales</taxon>
        <taxon>Marasmiineae</taxon>
        <taxon>Mycenaceae</taxon>
        <taxon>Mycena</taxon>
    </lineage>
</organism>
<comment type="caution">
    <text evidence="2">The sequence shown here is derived from an EMBL/GenBank/DDBJ whole genome shotgun (WGS) entry which is preliminary data.</text>
</comment>
<accession>A0AAD7MDZ8</accession>
<evidence type="ECO:0000313" key="2">
    <source>
        <dbReference type="EMBL" id="KAJ7712840.1"/>
    </source>
</evidence>
<dbReference type="AlphaFoldDB" id="A0AAD7MDZ8"/>
<dbReference type="Proteomes" id="UP001215598">
    <property type="component" value="Unassembled WGS sequence"/>
</dbReference>
<dbReference type="EMBL" id="JARKIB010000356">
    <property type="protein sequence ID" value="KAJ7712840.1"/>
    <property type="molecule type" value="Genomic_DNA"/>
</dbReference>
<evidence type="ECO:0000256" key="1">
    <source>
        <dbReference type="SAM" id="MobiDB-lite"/>
    </source>
</evidence>
<feature type="compositionally biased region" description="Polar residues" evidence="1">
    <location>
        <begin position="130"/>
        <end position="139"/>
    </location>
</feature>